<organism evidence="2 3">
    <name type="scientific">Quercus lobata</name>
    <name type="common">Valley oak</name>
    <dbReference type="NCBI Taxonomy" id="97700"/>
    <lineage>
        <taxon>Eukaryota</taxon>
        <taxon>Viridiplantae</taxon>
        <taxon>Streptophyta</taxon>
        <taxon>Embryophyta</taxon>
        <taxon>Tracheophyta</taxon>
        <taxon>Spermatophyta</taxon>
        <taxon>Magnoliopsida</taxon>
        <taxon>eudicotyledons</taxon>
        <taxon>Gunneridae</taxon>
        <taxon>Pentapetalae</taxon>
        <taxon>rosids</taxon>
        <taxon>fabids</taxon>
        <taxon>Fagales</taxon>
        <taxon>Fagaceae</taxon>
        <taxon>Quercus</taxon>
    </lineage>
</organism>
<proteinExistence type="predicted"/>
<dbReference type="EMBL" id="LRBV02000008">
    <property type="status" value="NOT_ANNOTATED_CDS"/>
    <property type="molecule type" value="Genomic_DNA"/>
</dbReference>
<reference evidence="2 3" key="1">
    <citation type="journal article" date="2016" name="G3 (Bethesda)">
        <title>First Draft Assembly and Annotation of the Genome of a California Endemic Oak Quercus lobata Nee (Fagaceae).</title>
        <authorList>
            <person name="Sork V.L."/>
            <person name="Fitz-Gibbon S.T."/>
            <person name="Puiu D."/>
            <person name="Crepeau M."/>
            <person name="Gugger P.F."/>
            <person name="Sherman R."/>
            <person name="Stevens K."/>
            <person name="Langley C.H."/>
            <person name="Pellegrini M."/>
            <person name="Salzberg S.L."/>
        </authorList>
    </citation>
    <scope>NUCLEOTIDE SEQUENCE [LARGE SCALE GENOMIC DNA]</scope>
    <source>
        <strain evidence="2 3">cv. SW786</strain>
    </source>
</reference>
<evidence type="ECO:0000313" key="2">
    <source>
        <dbReference type="EnsemblPlants" id="QL08p043001:mrna"/>
    </source>
</evidence>
<name>A0A7N2MEH8_QUELO</name>
<keyword evidence="3" id="KW-1185">Reference proteome</keyword>
<reference evidence="2" key="2">
    <citation type="submission" date="2021-01" db="UniProtKB">
        <authorList>
            <consortium name="EnsemblPlants"/>
        </authorList>
    </citation>
    <scope>IDENTIFICATION</scope>
</reference>
<protein>
    <submittedName>
        <fullName evidence="2">Uncharacterized protein</fullName>
    </submittedName>
</protein>
<feature type="compositionally biased region" description="Acidic residues" evidence="1">
    <location>
        <begin position="304"/>
        <end position="335"/>
    </location>
</feature>
<evidence type="ECO:0000313" key="3">
    <source>
        <dbReference type="Proteomes" id="UP000594261"/>
    </source>
</evidence>
<feature type="region of interest" description="Disordered" evidence="1">
    <location>
        <begin position="304"/>
        <end position="340"/>
    </location>
</feature>
<dbReference type="EnsemblPlants" id="QL08p043001:mrna">
    <property type="protein sequence ID" value="QL08p043001:mrna"/>
    <property type="gene ID" value="QL08p043001"/>
</dbReference>
<sequence>MDLPFPLQTQSRSSYSSADLVRKLKLQGLLFVSVVHLATARYRQNRPSPHRSVRLMTQQQVSGTVVGRIFRVSTLAGVASGGSATSKSASFLTSSSLATALCLTSSSSAPSFSTPTTSLVGDAATRVASTLEVIEFTNAGTSTVDALTTSSYQAATLASFFIGQCLAEAEARILNLDLCNPCQFLEVYDCKGEQCEFRKYFGTEAARVAAWYEEAVRASTVGVPAYEEDKAAFNRVKKAMGADWVKNEFHTFMNSMTSKVDAARVATPLTNEVVGVDNEGVEEEVRHEAVVEEEEVRKEADFEVAEPEVDSEVVEPEAIAEEEIEPEAVTEDVEASNEAMAVNEQRIAAIYKKEDDEDNEDED</sequence>
<evidence type="ECO:0000256" key="1">
    <source>
        <dbReference type="SAM" id="MobiDB-lite"/>
    </source>
</evidence>
<dbReference type="InParanoid" id="A0A7N2MEH8"/>
<dbReference type="Gramene" id="QL08p043001:mrna">
    <property type="protein sequence ID" value="QL08p043001:mrna"/>
    <property type="gene ID" value="QL08p043001"/>
</dbReference>
<dbReference type="Proteomes" id="UP000594261">
    <property type="component" value="Chromosome 8"/>
</dbReference>
<accession>A0A7N2MEH8</accession>
<dbReference type="AlphaFoldDB" id="A0A7N2MEH8"/>